<reference evidence="1 2" key="1">
    <citation type="submission" date="2020-04" db="EMBL/GenBank/DDBJ databases">
        <authorList>
            <person name="Alioto T."/>
            <person name="Alioto T."/>
            <person name="Gomez Garrido J."/>
        </authorList>
    </citation>
    <scope>NUCLEOTIDE SEQUENCE [LARGE SCALE GENOMIC DNA]</scope>
</reference>
<gene>
    <name evidence="1" type="ORF">CLODIP_2_CD09805</name>
</gene>
<dbReference type="AlphaFoldDB" id="A0A8S1DTM8"/>
<proteinExistence type="predicted"/>
<dbReference type="Proteomes" id="UP000494165">
    <property type="component" value="Unassembled WGS sequence"/>
</dbReference>
<name>A0A8S1DTM8_9INSE</name>
<protein>
    <submittedName>
        <fullName evidence="1">Uncharacterized protein</fullName>
    </submittedName>
</protein>
<evidence type="ECO:0000313" key="1">
    <source>
        <dbReference type="EMBL" id="CAB3384181.1"/>
    </source>
</evidence>
<organism evidence="1 2">
    <name type="scientific">Cloeon dipterum</name>
    <dbReference type="NCBI Taxonomy" id="197152"/>
    <lineage>
        <taxon>Eukaryota</taxon>
        <taxon>Metazoa</taxon>
        <taxon>Ecdysozoa</taxon>
        <taxon>Arthropoda</taxon>
        <taxon>Hexapoda</taxon>
        <taxon>Insecta</taxon>
        <taxon>Pterygota</taxon>
        <taxon>Palaeoptera</taxon>
        <taxon>Ephemeroptera</taxon>
        <taxon>Pisciforma</taxon>
        <taxon>Baetidae</taxon>
        <taxon>Cloeon</taxon>
    </lineage>
</organism>
<keyword evidence="2" id="KW-1185">Reference proteome</keyword>
<comment type="caution">
    <text evidence="1">The sequence shown here is derived from an EMBL/GenBank/DDBJ whole genome shotgun (WGS) entry which is preliminary data.</text>
</comment>
<evidence type="ECO:0000313" key="2">
    <source>
        <dbReference type="Proteomes" id="UP000494165"/>
    </source>
</evidence>
<accession>A0A8S1DTM8</accession>
<sequence length="69" mass="7213">MPSGLPNRAVATLVLGAGNNPPARQVEAPPISAEQKLSIAHFLVATVLPPDSIRRLGGARNRGCWALMS</sequence>
<dbReference type="EMBL" id="CADEPI010000340">
    <property type="protein sequence ID" value="CAB3384181.1"/>
    <property type="molecule type" value="Genomic_DNA"/>
</dbReference>